<dbReference type="OrthoDB" id="9781415at2"/>
<feature type="region of interest" description="Disordered" evidence="1">
    <location>
        <begin position="72"/>
        <end position="92"/>
    </location>
</feature>
<dbReference type="Gene3D" id="3.40.50.1240">
    <property type="entry name" value="Phosphoglycerate mutase-like"/>
    <property type="match status" value="1"/>
</dbReference>
<organism evidence="2 3">
    <name type="scientific">Streptomyces hainanensis</name>
    <dbReference type="NCBI Taxonomy" id="402648"/>
    <lineage>
        <taxon>Bacteria</taxon>
        <taxon>Bacillati</taxon>
        <taxon>Actinomycetota</taxon>
        <taxon>Actinomycetes</taxon>
        <taxon>Kitasatosporales</taxon>
        <taxon>Streptomycetaceae</taxon>
        <taxon>Streptomyces</taxon>
    </lineage>
</organism>
<proteinExistence type="predicted"/>
<dbReference type="CDD" id="cd07067">
    <property type="entry name" value="HP_PGM_like"/>
    <property type="match status" value="1"/>
</dbReference>
<dbReference type="RefSeq" id="WP_132819275.1">
    <property type="nucleotide sequence ID" value="NZ_SMKI01000197.1"/>
</dbReference>
<dbReference type="SMART" id="SM00855">
    <property type="entry name" value="PGAM"/>
    <property type="match status" value="1"/>
</dbReference>
<name>A0A4R4T8L8_9ACTN</name>
<dbReference type="Proteomes" id="UP000295345">
    <property type="component" value="Unassembled WGS sequence"/>
</dbReference>
<dbReference type="SUPFAM" id="SSF53254">
    <property type="entry name" value="Phosphoglycerate mutase-like"/>
    <property type="match status" value="1"/>
</dbReference>
<evidence type="ECO:0000313" key="2">
    <source>
        <dbReference type="EMBL" id="TDC73521.1"/>
    </source>
</evidence>
<dbReference type="GO" id="GO:0005737">
    <property type="term" value="C:cytoplasm"/>
    <property type="evidence" value="ECO:0007669"/>
    <property type="project" value="TreeGrafter"/>
</dbReference>
<dbReference type="EMBL" id="SMKI01000197">
    <property type="protein sequence ID" value="TDC73521.1"/>
    <property type="molecule type" value="Genomic_DNA"/>
</dbReference>
<dbReference type="PANTHER" id="PTHR48100:SF1">
    <property type="entry name" value="HISTIDINE PHOSPHATASE FAMILY PROTEIN-RELATED"/>
    <property type="match status" value="1"/>
</dbReference>
<reference evidence="2 3" key="1">
    <citation type="submission" date="2019-03" db="EMBL/GenBank/DDBJ databases">
        <title>Draft genome sequences of novel Actinobacteria.</title>
        <authorList>
            <person name="Sahin N."/>
            <person name="Ay H."/>
            <person name="Saygin H."/>
        </authorList>
    </citation>
    <scope>NUCLEOTIDE SEQUENCE [LARGE SCALE GENOMIC DNA]</scope>
    <source>
        <strain evidence="2 3">DSM 41900</strain>
    </source>
</reference>
<dbReference type="GO" id="GO:0016791">
    <property type="term" value="F:phosphatase activity"/>
    <property type="evidence" value="ECO:0007669"/>
    <property type="project" value="TreeGrafter"/>
</dbReference>
<comment type="caution">
    <text evidence="2">The sequence shown here is derived from an EMBL/GenBank/DDBJ whole genome shotgun (WGS) entry which is preliminary data.</text>
</comment>
<dbReference type="InterPro" id="IPR050275">
    <property type="entry name" value="PGM_Phosphatase"/>
</dbReference>
<evidence type="ECO:0000313" key="3">
    <source>
        <dbReference type="Proteomes" id="UP000295345"/>
    </source>
</evidence>
<accession>A0A4R4T8L8</accession>
<keyword evidence="3" id="KW-1185">Reference proteome</keyword>
<dbReference type="AlphaFoldDB" id="A0A4R4T8L8"/>
<dbReference type="InterPro" id="IPR029033">
    <property type="entry name" value="His_PPase_superfam"/>
</dbReference>
<dbReference type="InterPro" id="IPR013078">
    <property type="entry name" value="His_Pase_superF_clade-1"/>
</dbReference>
<protein>
    <submittedName>
        <fullName evidence="2">Histidine phosphatase family protein</fullName>
    </submittedName>
</protein>
<dbReference type="PANTHER" id="PTHR48100">
    <property type="entry name" value="BROAD-SPECIFICITY PHOSPHATASE YOR283W-RELATED"/>
    <property type="match status" value="1"/>
</dbReference>
<feature type="compositionally biased region" description="Basic and acidic residues" evidence="1">
    <location>
        <begin position="83"/>
        <end position="92"/>
    </location>
</feature>
<evidence type="ECO:0000256" key="1">
    <source>
        <dbReference type="SAM" id="MobiDB-lite"/>
    </source>
</evidence>
<gene>
    <name evidence="2" type="ORF">E1283_18970</name>
</gene>
<sequence>MRTIHVVTHPEATHHVERVVGGWHDSRLTPEGLRAAGAIARELRARIPGGAEAQVFTSDLRRTRETADAVGQALGRKPVPHPGLREKSFGEAEGRPQAWLDQRFVPPPAVGDRMTYDEGVPGAEPNAAVARRVYAAMDEILRHPAEHQVVVTHGFALTFVVASWIGMPLDALDHVIFQARSGSITTLHEDDFHRSRRLTALGDVRHLDPAAD</sequence>
<dbReference type="Pfam" id="PF00300">
    <property type="entry name" value="His_Phos_1"/>
    <property type="match status" value="1"/>
</dbReference>